<reference evidence="1" key="1">
    <citation type="journal article" date="2014" name="Front. Microbiol.">
        <title>High frequency of phylogenetically diverse reductive dehalogenase-homologous genes in deep subseafloor sedimentary metagenomes.</title>
        <authorList>
            <person name="Kawai M."/>
            <person name="Futagami T."/>
            <person name="Toyoda A."/>
            <person name="Takaki Y."/>
            <person name="Nishi S."/>
            <person name="Hori S."/>
            <person name="Arai W."/>
            <person name="Tsubouchi T."/>
            <person name="Morono Y."/>
            <person name="Uchiyama I."/>
            <person name="Ito T."/>
            <person name="Fujiyama A."/>
            <person name="Inagaki F."/>
            <person name="Takami H."/>
        </authorList>
    </citation>
    <scope>NUCLEOTIDE SEQUENCE</scope>
    <source>
        <strain evidence="1">Expedition CK06-06</strain>
    </source>
</reference>
<proteinExistence type="predicted"/>
<accession>X1JJQ6</accession>
<dbReference type="AlphaFoldDB" id="X1JJQ6"/>
<name>X1JJQ6_9ZZZZ</name>
<organism evidence="1">
    <name type="scientific">marine sediment metagenome</name>
    <dbReference type="NCBI Taxonomy" id="412755"/>
    <lineage>
        <taxon>unclassified sequences</taxon>
        <taxon>metagenomes</taxon>
        <taxon>ecological metagenomes</taxon>
    </lineage>
</organism>
<feature type="non-terminal residue" evidence="1">
    <location>
        <position position="1"/>
    </location>
</feature>
<gene>
    <name evidence="1" type="ORF">S03H2_71786</name>
</gene>
<dbReference type="EMBL" id="BARU01048211">
    <property type="protein sequence ID" value="GAH94322.1"/>
    <property type="molecule type" value="Genomic_DNA"/>
</dbReference>
<comment type="caution">
    <text evidence="1">The sequence shown here is derived from an EMBL/GenBank/DDBJ whole genome shotgun (WGS) entry which is preliminary data.</text>
</comment>
<protein>
    <submittedName>
        <fullName evidence="1">Uncharacterized protein</fullName>
    </submittedName>
</protein>
<evidence type="ECO:0000313" key="1">
    <source>
        <dbReference type="EMBL" id="GAH94322.1"/>
    </source>
</evidence>
<sequence length="33" mass="3749">EIKSLEDKQPTEVIQLYAVAVTAEDKVCYIRVP</sequence>